<dbReference type="Pfam" id="PF01957">
    <property type="entry name" value="NfeD"/>
    <property type="match status" value="1"/>
</dbReference>
<evidence type="ECO:0000256" key="1">
    <source>
        <dbReference type="ARBA" id="ARBA00004141"/>
    </source>
</evidence>
<comment type="caution">
    <text evidence="7">The sequence shown here is derived from an EMBL/GenBank/DDBJ whole genome shotgun (WGS) entry which is preliminary data.</text>
</comment>
<feature type="domain" description="NfeD-like C-terminal" evidence="6">
    <location>
        <begin position="82"/>
        <end position="140"/>
    </location>
</feature>
<evidence type="ECO:0000313" key="7">
    <source>
        <dbReference type="EMBL" id="MDA0167213.1"/>
    </source>
</evidence>
<accession>A0A9X3N986</accession>
<dbReference type="AlphaFoldDB" id="A0A9X3N986"/>
<dbReference type="InterPro" id="IPR012340">
    <property type="entry name" value="NA-bd_OB-fold"/>
</dbReference>
<evidence type="ECO:0000313" key="8">
    <source>
        <dbReference type="Proteomes" id="UP001149140"/>
    </source>
</evidence>
<dbReference type="EMBL" id="JAPDOD010000093">
    <property type="protein sequence ID" value="MDA0167213.1"/>
    <property type="molecule type" value="Genomic_DNA"/>
</dbReference>
<comment type="subcellular location">
    <subcellularLocation>
        <location evidence="1">Membrane</location>
        <topology evidence="1">Multi-pass membrane protein</topology>
    </subcellularLocation>
</comment>
<evidence type="ECO:0000256" key="4">
    <source>
        <dbReference type="ARBA" id="ARBA00023136"/>
    </source>
</evidence>
<name>A0A9X3N986_9ACTN</name>
<dbReference type="SUPFAM" id="SSF141322">
    <property type="entry name" value="NfeD domain-like"/>
    <property type="match status" value="1"/>
</dbReference>
<dbReference type="PANTHER" id="PTHR33507:SF3">
    <property type="entry name" value="INNER MEMBRANE PROTEIN YBBJ"/>
    <property type="match status" value="1"/>
</dbReference>
<dbReference type="GO" id="GO:0005886">
    <property type="term" value="C:plasma membrane"/>
    <property type="evidence" value="ECO:0007669"/>
    <property type="project" value="TreeGrafter"/>
</dbReference>
<keyword evidence="2 5" id="KW-0812">Transmembrane</keyword>
<dbReference type="Proteomes" id="UP001149140">
    <property type="component" value="Unassembled WGS sequence"/>
</dbReference>
<reference evidence="7" key="1">
    <citation type="submission" date="2022-10" db="EMBL/GenBank/DDBJ databases">
        <title>The WGS of Solirubrobacter ginsenosidimutans DSM 21036.</title>
        <authorList>
            <person name="Jiang Z."/>
        </authorList>
    </citation>
    <scope>NUCLEOTIDE SEQUENCE</scope>
    <source>
        <strain evidence="7">DSM 21036</strain>
    </source>
</reference>
<proteinExistence type="predicted"/>
<keyword evidence="3 5" id="KW-1133">Transmembrane helix</keyword>
<gene>
    <name evidence="7" type="ORF">OM076_43535</name>
</gene>
<evidence type="ECO:0000256" key="3">
    <source>
        <dbReference type="ARBA" id="ARBA00022989"/>
    </source>
</evidence>
<organism evidence="7 8">
    <name type="scientific">Solirubrobacter ginsenosidimutans</name>
    <dbReference type="NCBI Taxonomy" id="490573"/>
    <lineage>
        <taxon>Bacteria</taxon>
        <taxon>Bacillati</taxon>
        <taxon>Actinomycetota</taxon>
        <taxon>Thermoleophilia</taxon>
        <taxon>Solirubrobacterales</taxon>
        <taxon>Solirubrobacteraceae</taxon>
        <taxon>Solirubrobacter</taxon>
    </lineage>
</organism>
<dbReference type="InterPro" id="IPR002810">
    <property type="entry name" value="NfeD-like_C"/>
</dbReference>
<keyword evidence="4 5" id="KW-0472">Membrane</keyword>
<evidence type="ECO:0000256" key="2">
    <source>
        <dbReference type="ARBA" id="ARBA00022692"/>
    </source>
</evidence>
<dbReference type="Gene3D" id="2.40.50.140">
    <property type="entry name" value="Nucleic acid-binding proteins"/>
    <property type="match status" value="1"/>
</dbReference>
<dbReference type="RefSeq" id="WP_270046463.1">
    <property type="nucleotide sequence ID" value="NZ_JAPDOD010000093.1"/>
</dbReference>
<protein>
    <submittedName>
        <fullName evidence="7">NfeD family protein</fullName>
    </submittedName>
</protein>
<sequence length="142" mass="14706">MSSWVLWAIAAVVLALGEMATMGLFLAPFAGGAAVAAIVAAAGGGATVEWASFLVVSVVLLAALRPIARDHQRIRPRRMGTAALVGQSATVVERIANAEGVGCVKLDGEIWTARAYDDDEVIEPGTKVHVLEIRGATALVSQ</sequence>
<evidence type="ECO:0000256" key="5">
    <source>
        <dbReference type="SAM" id="Phobius"/>
    </source>
</evidence>
<dbReference type="PANTHER" id="PTHR33507">
    <property type="entry name" value="INNER MEMBRANE PROTEIN YBBJ"/>
    <property type="match status" value="1"/>
</dbReference>
<keyword evidence="8" id="KW-1185">Reference proteome</keyword>
<evidence type="ECO:0000259" key="6">
    <source>
        <dbReference type="Pfam" id="PF01957"/>
    </source>
</evidence>
<feature type="transmembrane region" description="Helical" evidence="5">
    <location>
        <begin position="50"/>
        <end position="68"/>
    </location>
</feature>
<dbReference type="InterPro" id="IPR052165">
    <property type="entry name" value="Membrane_assoc_protease"/>
</dbReference>